<organism evidence="1 2">
    <name type="scientific">Paraburkholderia ultramafica</name>
    <dbReference type="NCBI Taxonomy" id="1544867"/>
    <lineage>
        <taxon>Bacteria</taxon>
        <taxon>Pseudomonadati</taxon>
        <taxon>Pseudomonadota</taxon>
        <taxon>Betaproteobacteria</taxon>
        <taxon>Burkholderiales</taxon>
        <taxon>Burkholderiaceae</taxon>
        <taxon>Paraburkholderia</taxon>
    </lineage>
</organism>
<dbReference type="Proteomes" id="UP000494365">
    <property type="component" value="Unassembled WGS sequence"/>
</dbReference>
<dbReference type="AlphaFoldDB" id="A0A6S7D6V0"/>
<evidence type="ECO:0000313" key="1">
    <source>
        <dbReference type="EMBL" id="CAB3797716.1"/>
    </source>
</evidence>
<evidence type="ECO:0000313" key="2">
    <source>
        <dbReference type="Proteomes" id="UP000494365"/>
    </source>
</evidence>
<reference evidence="1 2" key="1">
    <citation type="submission" date="2020-04" db="EMBL/GenBank/DDBJ databases">
        <authorList>
            <person name="De Canck E."/>
        </authorList>
    </citation>
    <scope>NUCLEOTIDE SEQUENCE [LARGE SCALE GENOMIC DNA]</scope>
    <source>
        <strain evidence="1 2">LMG 28614</strain>
    </source>
</reference>
<accession>A0A6S7D6V0</accession>
<evidence type="ECO:0008006" key="3">
    <source>
        <dbReference type="Google" id="ProtNLM"/>
    </source>
</evidence>
<sequence length="38" mass="4346">MRILADAGLVRAQRIGKFTCYKRIDAELRKLGRDLANL</sequence>
<proteinExistence type="predicted"/>
<name>A0A6S7D6V0_9BURK</name>
<gene>
    <name evidence="1" type="ORF">LMG28614_04630</name>
</gene>
<keyword evidence="2" id="KW-1185">Reference proteome</keyword>
<protein>
    <recommendedName>
        <fullName evidence="3">Transcriptional regulator</fullName>
    </recommendedName>
</protein>
<dbReference type="EMBL" id="CADIKK010000023">
    <property type="protein sequence ID" value="CAB3797716.1"/>
    <property type="molecule type" value="Genomic_DNA"/>
</dbReference>